<dbReference type="Gene3D" id="1.10.357.10">
    <property type="entry name" value="Tetracycline Repressor, domain 2"/>
    <property type="match status" value="1"/>
</dbReference>
<protein>
    <submittedName>
        <fullName evidence="6">Helix-turn-helix domain-containing protein</fullName>
    </submittedName>
</protein>
<comment type="caution">
    <text evidence="6">The sequence shown here is derived from an EMBL/GenBank/DDBJ whole genome shotgun (WGS) entry which is preliminary data.</text>
</comment>
<feature type="DNA-binding region" description="H-T-H motif" evidence="4">
    <location>
        <begin position="43"/>
        <end position="62"/>
    </location>
</feature>
<evidence type="ECO:0000256" key="3">
    <source>
        <dbReference type="ARBA" id="ARBA00023163"/>
    </source>
</evidence>
<keyword evidence="3" id="KW-0804">Transcription</keyword>
<evidence type="ECO:0000256" key="1">
    <source>
        <dbReference type="ARBA" id="ARBA00023015"/>
    </source>
</evidence>
<dbReference type="PANTHER" id="PTHR30055:SF238">
    <property type="entry name" value="MYCOFACTOCIN BIOSYNTHESIS TRANSCRIPTIONAL REGULATOR MFTR-RELATED"/>
    <property type="match status" value="1"/>
</dbReference>
<dbReference type="InterPro" id="IPR009057">
    <property type="entry name" value="Homeodomain-like_sf"/>
</dbReference>
<evidence type="ECO:0000259" key="5">
    <source>
        <dbReference type="PROSITE" id="PS50977"/>
    </source>
</evidence>
<sequence length="213" mass="23265">MNPPSPTPAPAPDLRERRRRELARTIAATAVELFERNGFAATTIDDIAGAAGISRTTFFRHCASKEAAVLVDDAGLESELIDAAQQVSAARPLRDLETEWESMTEVFDADPEGRDRFLRVRRLMRDNAPLLAAGLERDARLTEQIATALSSRPVSDALDARAVAESFALGMRLTFDEWVRRADHGPTSAPPPLNEVYQQVRAAIGRANGGSTR</sequence>
<dbReference type="Pfam" id="PF00440">
    <property type="entry name" value="TetR_N"/>
    <property type="match status" value="1"/>
</dbReference>
<dbReference type="Proteomes" id="UP001256673">
    <property type="component" value="Unassembled WGS sequence"/>
</dbReference>
<keyword evidence="2 4" id="KW-0238">DNA-binding</keyword>
<evidence type="ECO:0000313" key="7">
    <source>
        <dbReference type="Proteomes" id="UP001256673"/>
    </source>
</evidence>
<evidence type="ECO:0000313" key="6">
    <source>
        <dbReference type="EMBL" id="MDU0328513.1"/>
    </source>
</evidence>
<evidence type="ECO:0000256" key="2">
    <source>
        <dbReference type="ARBA" id="ARBA00023125"/>
    </source>
</evidence>
<accession>A0ABU3S047</accession>
<dbReference type="PROSITE" id="PS50977">
    <property type="entry name" value="HTH_TETR_2"/>
    <property type="match status" value="1"/>
</dbReference>
<reference evidence="6 7" key="1">
    <citation type="submission" date="2023-09" db="EMBL/GenBank/DDBJ databases">
        <title>Microbacterium fusihabitans sp. nov., Microbacterium phycihabitans sp. nov., and Microbacterium cervinum sp. nov., isolated from dried seaweeds of beach.</title>
        <authorList>
            <person name="Lee S.D."/>
        </authorList>
    </citation>
    <scope>NUCLEOTIDE SEQUENCE [LARGE SCALE GENOMIC DNA]</scope>
    <source>
        <strain evidence="6 7">KSW2-21</strain>
    </source>
</reference>
<organism evidence="6 7">
    <name type="scientific">Microbacterium algihabitans</name>
    <dbReference type="NCBI Taxonomy" id="3075992"/>
    <lineage>
        <taxon>Bacteria</taxon>
        <taxon>Bacillati</taxon>
        <taxon>Actinomycetota</taxon>
        <taxon>Actinomycetes</taxon>
        <taxon>Micrococcales</taxon>
        <taxon>Microbacteriaceae</taxon>
        <taxon>Microbacterium</taxon>
    </lineage>
</organism>
<name>A0ABU3S047_9MICO</name>
<evidence type="ECO:0000256" key="4">
    <source>
        <dbReference type="PROSITE-ProRule" id="PRU00335"/>
    </source>
</evidence>
<keyword evidence="1" id="KW-0805">Transcription regulation</keyword>
<gene>
    <name evidence="6" type="ORF">RWH43_17270</name>
</gene>
<proteinExistence type="predicted"/>
<dbReference type="InterPro" id="IPR001647">
    <property type="entry name" value="HTH_TetR"/>
</dbReference>
<keyword evidence="7" id="KW-1185">Reference proteome</keyword>
<dbReference type="RefSeq" id="WP_316002107.1">
    <property type="nucleotide sequence ID" value="NZ_JAWDIU010000008.1"/>
</dbReference>
<dbReference type="PANTHER" id="PTHR30055">
    <property type="entry name" value="HTH-TYPE TRANSCRIPTIONAL REGULATOR RUTR"/>
    <property type="match status" value="1"/>
</dbReference>
<dbReference type="PRINTS" id="PR00455">
    <property type="entry name" value="HTHTETR"/>
</dbReference>
<dbReference type="EMBL" id="JAWDIU010000008">
    <property type="protein sequence ID" value="MDU0328513.1"/>
    <property type="molecule type" value="Genomic_DNA"/>
</dbReference>
<dbReference type="SUPFAM" id="SSF46689">
    <property type="entry name" value="Homeodomain-like"/>
    <property type="match status" value="1"/>
</dbReference>
<feature type="domain" description="HTH tetR-type" evidence="5">
    <location>
        <begin position="20"/>
        <end position="80"/>
    </location>
</feature>
<dbReference type="InterPro" id="IPR050109">
    <property type="entry name" value="HTH-type_TetR-like_transc_reg"/>
</dbReference>